<evidence type="ECO:0000313" key="2">
    <source>
        <dbReference type="Proteomes" id="UP000265703"/>
    </source>
</evidence>
<organism evidence="1 2">
    <name type="scientific">Glomus cerebriforme</name>
    <dbReference type="NCBI Taxonomy" id="658196"/>
    <lineage>
        <taxon>Eukaryota</taxon>
        <taxon>Fungi</taxon>
        <taxon>Fungi incertae sedis</taxon>
        <taxon>Mucoromycota</taxon>
        <taxon>Glomeromycotina</taxon>
        <taxon>Glomeromycetes</taxon>
        <taxon>Glomerales</taxon>
        <taxon>Glomeraceae</taxon>
        <taxon>Glomus</taxon>
    </lineage>
</organism>
<accession>A0A397S3R8</accession>
<dbReference type="AlphaFoldDB" id="A0A397S3R8"/>
<name>A0A397S3R8_9GLOM</name>
<gene>
    <name evidence="1" type="ORF">C1645_840667</name>
</gene>
<dbReference type="Proteomes" id="UP000265703">
    <property type="component" value="Unassembled WGS sequence"/>
</dbReference>
<dbReference type="EMBL" id="QKYT01001294">
    <property type="protein sequence ID" value="RIA79446.1"/>
    <property type="molecule type" value="Genomic_DNA"/>
</dbReference>
<evidence type="ECO:0008006" key="3">
    <source>
        <dbReference type="Google" id="ProtNLM"/>
    </source>
</evidence>
<sequence>MIYLKVINNSLYLYISKLCPNLRKLTVRFKSDELETLKILYKNCQYLESIYIWYGGEYLSEKKH</sequence>
<evidence type="ECO:0000313" key="1">
    <source>
        <dbReference type="EMBL" id="RIA79446.1"/>
    </source>
</evidence>
<reference evidence="1 2" key="1">
    <citation type="submission" date="2018-06" db="EMBL/GenBank/DDBJ databases">
        <title>Comparative genomics reveals the genomic features of Rhizophagus irregularis, R. cerebriforme, R. diaphanum and Gigaspora rosea, and their symbiotic lifestyle signature.</title>
        <authorList>
            <person name="Morin E."/>
            <person name="San Clemente H."/>
            <person name="Chen E.C.H."/>
            <person name="De La Providencia I."/>
            <person name="Hainaut M."/>
            <person name="Kuo A."/>
            <person name="Kohler A."/>
            <person name="Murat C."/>
            <person name="Tang N."/>
            <person name="Roy S."/>
            <person name="Loubradou J."/>
            <person name="Henrissat B."/>
            <person name="Grigoriev I.V."/>
            <person name="Corradi N."/>
            <person name="Roux C."/>
            <person name="Martin F.M."/>
        </authorList>
    </citation>
    <scope>NUCLEOTIDE SEQUENCE [LARGE SCALE GENOMIC DNA]</scope>
    <source>
        <strain evidence="1 2">DAOM 227022</strain>
    </source>
</reference>
<protein>
    <recommendedName>
        <fullName evidence="3">F-box domain-containing protein</fullName>
    </recommendedName>
</protein>
<comment type="caution">
    <text evidence="1">The sequence shown here is derived from an EMBL/GenBank/DDBJ whole genome shotgun (WGS) entry which is preliminary data.</text>
</comment>
<proteinExistence type="predicted"/>
<keyword evidence="2" id="KW-1185">Reference proteome</keyword>